<sequence>MQSLAVPPVSADVMFASTRFPNYRNDQIANRNEDGKVVSMKEVIARETAQLFEQQKRLSIRDLASKFEKGLAATAKLSDEAKLRDVACLEKHVLLKKLRDALESLSGRVVGKNKDDVEEAISMVEALAVQLTQREGELIQEKAEVKKLANFL</sequence>
<reference evidence="2" key="1">
    <citation type="journal article" date="2022" name="Mol. Ecol. Resour.">
        <title>The genomes of chicory, endive, great burdock and yacon provide insights into Asteraceae palaeo-polyploidization history and plant inulin production.</title>
        <authorList>
            <person name="Fan W."/>
            <person name="Wang S."/>
            <person name="Wang H."/>
            <person name="Wang A."/>
            <person name="Jiang F."/>
            <person name="Liu H."/>
            <person name="Zhao H."/>
            <person name="Xu D."/>
            <person name="Zhang Y."/>
        </authorList>
    </citation>
    <scope>NUCLEOTIDE SEQUENCE [LARGE SCALE GENOMIC DNA]</scope>
    <source>
        <strain evidence="2">cv. Yunnan</strain>
    </source>
</reference>
<gene>
    <name evidence="1" type="ORF">L1987_45703</name>
</gene>
<dbReference type="Proteomes" id="UP001056120">
    <property type="component" value="Linkage Group LG15"/>
</dbReference>
<name>A0ACB9FXK8_9ASTR</name>
<protein>
    <submittedName>
        <fullName evidence="1">Uncharacterized protein</fullName>
    </submittedName>
</protein>
<keyword evidence="2" id="KW-1185">Reference proteome</keyword>
<organism evidence="1 2">
    <name type="scientific">Smallanthus sonchifolius</name>
    <dbReference type="NCBI Taxonomy" id="185202"/>
    <lineage>
        <taxon>Eukaryota</taxon>
        <taxon>Viridiplantae</taxon>
        <taxon>Streptophyta</taxon>
        <taxon>Embryophyta</taxon>
        <taxon>Tracheophyta</taxon>
        <taxon>Spermatophyta</taxon>
        <taxon>Magnoliopsida</taxon>
        <taxon>eudicotyledons</taxon>
        <taxon>Gunneridae</taxon>
        <taxon>Pentapetalae</taxon>
        <taxon>asterids</taxon>
        <taxon>campanulids</taxon>
        <taxon>Asterales</taxon>
        <taxon>Asteraceae</taxon>
        <taxon>Asteroideae</taxon>
        <taxon>Heliantheae alliance</taxon>
        <taxon>Millerieae</taxon>
        <taxon>Smallanthus</taxon>
    </lineage>
</organism>
<reference evidence="1 2" key="2">
    <citation type="journal article" date="2022" name="Mol. Ecol. Resour.">
        <title>The genomes of chicory, endive, great burdock and yacon provide insights into Asteraceae paleo-polyploidization history and plant inulin production.</title>
        <authorList>
            <person name="Fan W."/>
            <person name="Wang S."/>
            <person name="Wang H."/>
            <person name="Wang A."/>
            <person name="Jiang F."/>
            <person name="Liu H."/>
            <person name="Zhao H."/>
            <person name="Xu D."/>
            <person name="Zhang Y."/>
        </authorList>
    </citation>
    <scope>NUCLEOTIDE SEQUENCE [LARGE SCALE GENOMIC DNA]</scope>
    <source>
        <strain evidence="2">cv. Yunnan</strain>
        <tissue evidence="1">Leaves</tissue>
    </source>
</reference>
<evidence type="ECO:0000313" key="1">
    <source>
        <dbReference type="EMBL" id="KAI3775943.1"/>
    </source>
</evidence>
<accession>A0ACB9FXK8</accession>
<evidence type="ECO:0000313" key="2">
    <source>
        <dbReference type="Proteomes" id="UP001056120"/>
    </source>
</evidence>
<dbReference type="EMBL" id="CM042032">
    <property type="protein sequence ID" value="KAI3775943.1"/>
    <property type="molecule type" value="Genomic_DNA"/>
</dbReference>
<proteinExistence type="predicted"/>
<comment type="caution">
    <text evidence="1">The sequence shown here is derived from an EMBL/GenBank/DDBJ whole genome shotgun (WGS) entry which is preliminary data.</text>
</comment>